<dbReference type="AlphaFoldDB" id="A0A4R5NL51"/>
<keyword evidence="3" id="KW-1185">Reference proteome</keyword>
<name>A0A4R5NL51_9LACO</name>
<feature type="domain" description="Isochorismatase-like" evidence="1">
    <location>
        <begin position="41"/>
        <end position="194"/>
    </location>
</feature>
<comment type="caution">
    <text evidence="2">The sequence shown here is derived from an EMBL/GenBank/DDBJ whole genome shotgun (WGS) entry which is preliminary data.</text>
</comment>
<dbReference type="Pfam" id="PF00857">
    <property type="entry name" value="Isochorismatase"/>
    <property type="match status" value="1"/>
</dbReference>
<gene>
    <name evidence="2" type="ORF">C5L31_000290</name>
</gene>
<accession>A0A4R5NL51</accession>
<dbReference type="EMBL" id="PUFO01000066">
    <property type="protein sequence ID" value="TDG75416.1"/>
    <property type="molecule type" value="Genomic_DNA"/>
</dbReference>
<dbReference type="CDD" id="cd01012">
    <property type="entry name" value="YcaC_related"/>
    <property type="match status" value="1"/>
</dbReference>
<dbReference type="InterPro" id="IPR053152">
    <property type="entry name" value="Hydrolase_YcaC-like"/>
</dbReference>
<dbReference type="Gene3D" id="3.40.50.850">
    <property type="entry name" value="Isochorismatase-like"/>
    <property type="match status" value="1"/>
</dbReference>
<sequence length="225" mass="25115">MKFNLKAVTFTLTTKKGAIRMTSEARRDPQNDNLLTPENSVFLLIDYQPVQIDSVSSVPRGELLDHIEETVKLMNLYKVPTVLSTVNVGTHRNQDTIPRLRSLLPDNVSYDRTTINAWEDVEFKQAVKATGRKKLIIAGLWTEACLAFPTLDALKEGYEVFPVVDAVGGTSTVAHEIALRRIEQAGAQLTSIAQLACELQRDWNRSETAGDYVQLMAEGGMFQNF</sequence>
<reference evidence="2 3" key="1">
    <citation type="journal article" date="2019" name="Appl. Microbiol. Biotechnol.">
        <title>Uncovering carbohydrate metabolism through a genotype-phenotype association study of 56 lactic acid bacteria genomes.</title>
        <authorList>
            <person name="Buron-Moles G."/>
            <person name="Chailyan A."/>
            <person name="Dolejs I."/>
            <person name="Forster J."/>
            <person name="Miks M.H."/>
        </authorList>
    </citation>
    <scope>NUCLEOTIDE SEQUENCE [LARGE SCALE GENOMIC DNA]</scope>
    <source>
        <strain evidence="2 3">ATCC 49373</strain>
    </source>
</reference>
<dbReference type="Proteomes" id="UP000294854">
    <property type="component" value="Unassembled WGS sequence"/>
</dbReference>
<dbReference type="SUPFAM" id="SSF52499">
    <property type="entry name" value="Isochorismatase-like hydrolases"/>
    <property type="match status" value="1"/>
</dbReference>
<dbReference type="PANTHER" id="PTHR43559:SF1">
    <property type="entry name" value="HYDROLASE"/>
    <property type="match status" value="1"/>
</dbReference>
<dbReference type="InterPro" id="IPR000868">
    <property type="entry name" value="Isochorismatase-like_dom"/>
</dbReference>
<proteinExistence type="predicted"/>
<organism evidence="2 3">
    <name type="scientific">Secundilactobacillus malefermentans</name>
    <dbReference type="NCBI Taxonomy" id="176292"/>
    <lineage>
        <taxon>Bacteria</taxon>
        <taxon>Bacillati</taxon>
        <taxon>Bacillota</taxon>
        <taxon>Bacilli</taxon>
        <taxon>Lactobacillales</taxon>
        <taxon>Lactobacillaceae</taxon>
        <taxon>Secundilactobacillus</taxon>
    </lineage>
</organism>
<evidence type="ECO:0000313" key="3">
    <source>
        <dbReference type="Proteomes" id="UP000294854"/>
    </source>
</evidence>
<protein>
    <recommendedName>
        <fullName evidence="1">Isochorismatase-like domain-containing protein</fullName>
    </recommendedName>
</protein>
<dbReference type="InterPro" id="IPR036380">
    <property type="entry name" value="Isochorismatase-like_sf"/>
</dbReference>
<evidence type="ECO:0000259" key="1">
    <source>
        <dbReference type="Pfam" id="PF00857"/>
    </source>
</evidence>
<evidence type="ECO:0000313" key="2">
    <source>
        <dbReference type="EMBL" id="TDG75416.1"/>
    </source>
</evidence>
<dbReference type="STRING" id="1122149.FD44_GL001448"/>
<dbReference type="PANTHER" id="PTHR43559">
    <property type="entry name" value="HYDROLASE YCAC-RELATED"/>
    <property type="match status" value="1"/>
</dbReference>